<reference evidence="2 3" key="1">
    <citation type="submission" date="2013-03" db="EMBL/GenBank/DDBJ databases">
        <title>The Genome Sequence of Cladophialophora carrionii CBS 160.54.</title>
        <authorList>
            <consortium name="The Broad Institute Genomics Platform"/>
            <person name="Cuomo C."/>
            <person name="de Hoog S."/>
            <person name="Gorbushina A."/>
            <person name="Walker B."/>
            <person name="Young S.K."/>
            <person name="Zeng Q."/>
            <person name="Gargeya S."/>
            <person name="Fitzgerald M."/>
            <person name="Haas B."/>
            <person name="Abouelleil A."/>
            <person name="Allen A.W."/>
            <person name="Alvarado L."/>
            <person name="Arachchi H.M."/>
            <person name="Berlin A.M."/>
            <person name="Chapman S.B."/>
            <person name="Gainer-Dewar J."/>
            <person name="Goldberg J."/>
            <person name="Griggs A."/>
            <person name="Gujja S."/>
            <person name="Hansen M."/>
            <person name="Howarth C."/>
            <person name="Imamovic A."/>
            <person name="Ireland A."/>
            <person name="Larimer J."/>
            <person name="McCowan C."/>
            <person name="Murphy C."/>
            <person name="Pearson M."/>
            <person name="Poon T.W."/>
            <person name="Priest M."/>
            <person name="Roberts A."/>
            <person name="Saif S."/>
            <person name="Shea T."/>
            <person name="Sisk P."/>
            <person name="Sykes S."/>
            <person name="Wortman J."/>
            <person name="Nusbaum C."/>
            <person name="Birren B."/>
        </authorList>
    </citation>
    <scope>NUCLEOTIDE SEQUENCE [LARGE SCALE GENOMIC DNA]</scope>
    <source>
        <strain evidence="2 3">CBS 160.54</strain>
    </source>
</reference>
<feature type="signal peptide" evidence="1">
    <location>
        <begin position="1"/>
        <end position="21"/>
    </location>
</feature>
<dbReference type="InterPro" id="IPR029058">
    <property type="entry name" value="AB_hydrolase_fold"/>
</dbReference>
<dbReference type="PANTHER" id="PTHR34853:SF1">
    <property type="entry name" value="LIPASE 5"/>
    <property type="match status" value="1"/>
</dbReference>
<dbReference type="SUPFAM" id="SSF53474">
    <property type="entry name" value="alpha/beta-Hydrolases"/>
    <property type="match status" value="1"/>
</dbReference>
<evidence type="ECO:0000313" key="3">
    <source>
        <dbReference type="Proteomes" id="UP000030678"/>
    </source>
</evidence>
<dbReference type="GO" id="GO:0016042">
    <property type="term" value="P:lipid catabolic process"/>
    <property type="evidence" value="ECO:0007669"/>
    <property type="project" value="InterPro"/>
</dbReference>
<dbReference type="PANTHER" id="PTHR34853">
    <property type="match status" value="1"/>
</dbReference>
<dbReference type="InterPro" id="IPR005152">
    <property type="entry name" value="Lipase_secreted"/>
</dbReference>
<keyword evidence="1" id="KW-0732">Signal</keyword>
<dbReference type="Gene3D" id="3.40.50.1820">
    <property type="entry name" value="alpha/beta hydrolase"/>
    <property type="match status" value="2"/>
</dbReference>
<gene>
    <name evidence="2" type="ORF">G647_02866</name>
</gene>
<dbReference type="OrthoDB" id="5382058at2759"/>
<dbReference type="RefSeq" id="XP_008725434.1">
    <property type="nucleotide sequence ID" value="XM_008727212.1"/>
</dbReference>
<dbReference type="VEuPathDB" id="FungiDB:G647_02866"/>
<evidence type="ECO:0000313" key="2">
    <source>
        <dbReference type="EMBL" id="ETI26089.1"/>
    </source>
</evidence>
<sequence length="190" mass="20019">MQVRFCLSSLAAILWSTVSTAAASWEAEQHASNDLSFYTVPSNFSCTLAPGSLLRVEVAINLSGYTVPSSLTISRIIYTTADQNGPMLPASAYVLWPYTPLASAGLKKDQFPMVVWAHGSSGFFGAGIAVVAPDYAGLGVDRLPNGQTIAHNWLHGPSQATDLANAVIAARKAFPRNLPADGPFVAVGHS</sequence>
<dbReference type="AlphaFoldDB" id="V9DGR6"/>
<name>V9DGR6_9EURO</name>
<dbReference type="GO" id="GO:0004806">
    <property type="term" value="F:triacylglycerol lipase activity"/>
    <property type="evidence" value="ECO:0007669"/>
    <property type="project" value="InterPro"/>
</dbReference>
<dbReference type="EMBL" id="KB822703">
    <property type="protein sequence ID" value="ETI26089.1"/>
    <property type="molecule type" value="Genomic_DNA"/>
</dbReference>
<organism evidence="2 3">
    <name type="scientific">Cladophialophora carrionii CBS 160.54</name>
    <dbReference type="NCBI Taxonomy" id="1279043"/>
    <lineage>
        <taxon>Eukaryota</taxon>
        <taxon>Fungi</taxon>
        <taxon>Dikarya</taxon>
        <taxon>Ascomycota</taxon>
        <taxon>Pezizomycotina</taxon>
        <taxon>Eurotiomycetes</taxon>
        <taxon>Chaetothyriomycetidae</taxon>
        <taxon>Chaetothyriales</taxon>
        <taxon>Herpotrichiellaceae</taxon>
        <taxon>Cladophialophora</taxon>
    </lineage>
</organism>
<protein>
    <recommendedName>
        <fullName evidence="4">AB hydrolase-1 domain-containing protein</fullName>
    </recommendedName>
</protein>
<evidence type="ECO:0008006" key="4">
    <source>
        <dbReference type="Google" id="ProtNLM"/>
    </source>
</evidence>
<evidence type="ECO:0000256" key="1">
    <source>
        <dbReference type="SAM" id="SignalP"/>
    </source>
</evidence>
<dbReference type="Proteomes" id="UP000030678">
    <property type="component" value="Unassembled WGS sequence"/>
</dbReference>
<proteinExistence type="predicted"/>
<accession>V9DGR6</accession>
<dbReference type="GeneID" id="19981359"/>
<feature type="chain" id="PRO_5004773075" description="AB hydrolase-1 domain-containing protein" evidence="1">
    <location>
        <begin position="22"/>
        <end position="190"/>
    </location>
</feature>
<dbReference type="HOGENOM" id="CLU_1427826_0_0_1"/>